<accession>A0A944QVT0</accession>
<reference evidence="2 3" key="1">
    <citation type="submission" date="2021-05" db="EMBL/GenBank/DDBJ databases">
        <title>Genetic and Functional Diversity in Clade A Lucinid endosymbionts from the Bahamas.</title>
        <authorList>
            <person name="Giani N.M."/>
            <person name="Engel A.S."/>
            <person name="Campbell B.J."/>
        </authorList>
    </citation>
    <scope>NUCLEOTIDE SEQUENCE [LARGE SCALE GENOMIC DNA]</scope>
    <source>
        <strain evidence="2">LUC16012Gg_MoonRockCtena</strain>
    </source>
</reference>
<comment type="caution">
    <text evidence="2">The sequence shown here is derived from an EMBL/GenBank/DDBJ whole genome shotgun (WGS) entry which is preliminary data.</text>
</comment>
<dbReference type="EMBL" id="JAHHGM010000010">
    <property type="protein sequence ID" value="MBT2989686.1"/>
    <property type="molecule type" value="Genomic_DNA"/>
</dbReference>
<feature type="signal peptide" evidence="1">
    <location>
        <begin position="1"/>
        <end position="22"/>
    </location>
</feature>
<evidence type="ECO:0008006" key="4">
    <source>
        <dbReference type="Google" id="ProtNLM"/>
    </source>
</evidence>
<protein>
    <recommendedName>
        <fullName evidence="4">Chalcone isomerase domain-containing protein</fullName>
    </recommendedName>
</protein>
<evidence type="ECO:0000313" key="3">
    <source>
        <dbReference type="Proteomes" id="UP000770889"/>
    </source>
</evidence>
<name>A0A944QVT0_9GAMM</name>
<sequence length="184" mass="20668">MMMLIPGFVLLIVLGLSAPAVGAETSGDSCMKRVFIHYCLGGSLNRLQQQRPVKMQPIVSGERSGVIYRTGRDKVYVMAFQDRIYKVLQSYDSPSQVALQRLLRRLGNKYGKPQDLGHFPNSMRNLTAKIGAVRRGEGELIYRWQPPGSAWRVELSWTRKLGISLAYLANALDRQQREAAETGL</sequence>
<dbReference type="AlphaFoldDB" id="A0A944QVT0"/>
<organism evidence="2 3">
    <name type="scientific">Candidatus Thiodiazotropha taylori</name>
    <dbReference type="NCBI Taxonomy" id="2792791"/>
    <lineage>
        <taxon>Bacteria</taxon>
        <taxon>Pseudomonadati</taxon>
        <taxon>Pseudomonadota</taxon>
        <taxon>Gammaproteobacteria</taxon>
        <taxon>Chromatiales</taxon>
        <taxon>Sedimenticolaceae</taxon>
        <taxon>Candidatus Thiodiazotropha</taxon>
    </lineage>
</organism>
<dbReference type="Proteomes" id="UP000770889">
    <property type="component" value="Unassembled WGS sequence"/>
</dbReference>
<gene>
    <name evidence="2" type="ORF">KME65_12040</name>
</gene>
<proteinExistence type="predicted"/>
<keyword evidence="1" id="KW-0732">Signal</keyword>
<feature type="chain" id="PRO_5037624233" description="Chalcone isomerase domain-containing protein" evidence="1">
    <location>
        <begin position="23"/>
        <end position="184"/>
    </location>
</feature>
<evidence type="ECO:0000256" key="1">
    <source>
        <dbReference type="SAM" id="SignalP"/>
    </source>
</evidence>
<evidence type="ECO:0000313" key="2">
    <source>
        <dbReference type="EMBL" id="MBT2989686.1"/>
    </source>
</evidence>